<dbReference type="PANTHER" id="PTHR16305">
    <property type="entry name" value="TESTICULAR SOLUBLE ADENYLYL CYCLASE"/>
    <property type="match status" value="1"/>
</dbReference>
<keyword evidence="5" id="KW-1185">Reference proteome</keyword>
<dbReference type="InterPro" id="IPR000792">
    <property type="entry name" value="Tscrpt_reg_LuxR_C"/>
</dbReference>
<proteinExistence type="predicted"/>
<dbReference type="PROSITE" id="PS50043">
    <property type="entry name" value="HTH_LUXR_2"/>
    <property type="match status" value="1"/>
</dbReference>
<dbReference type="Pfam" id="PF00196">
    <property type="entry name" value="GerE"/>
    <property type="match status" value="1"/>
</dbReference>
<evidence type="ECO:0000313" key="5">
    <source>
        <dbReference type="Proteomes" id="UP000694300"/>
    </source>
</evidence>
<keyword evidence="2" id="KW-0067">ATP-binding</keyword>
<evidence type="ECO:0000256" key="2">
    <source>
        <dbReference type="ARBA" id="ARBA00022840"/>
    </source>
</evidence>
<name>A0ABS6UCG2_9PSEU</name>
<evidence type="ECO:0000313" key="4">
    <source>
        <dbReference type="EMBL" id="MBW0129910.1"/>
    </source>
</evidence>
<dbReference type="Proteomes" id="UP000694300">
    <property type="component" value="Unassembled WGS sequence"/>
</dbReference>
<evidence type="ECO:0000256" key="1">
    <source>
        <dbReference type="ARBA" id="ARBA00022741"/>
    </source>
</evidence>
<dbReference type="PROSITE" id="PS00622">
    <property type="entry name" value="HTH_LUXR_1"/>
    <property type="match status" value="1"/>
</dbReference>
<dbReference type="Pfam" id="PF13191">
    <property type="entry name" value="AAA_16"/>
    <property type="match status" value="1"/>
</dbReference>
<dbReference type="InterPro" id="IPR041617">
    <property type="entry name" value="TPR_MalT"/>
</dbReference>
<organism evidence="4 5">
    <name type="scientific">Pseudonocardia oceani</name>
    <dbReference type="NCBI Taxonomy" id="2792013"/>
    <lineage>
        <taxon>Bacteria</taxon>
        <taxon>Bacillati</taxon>
        <taxon>Actinomycetota</taxon>
        <taxon>Actinomycetes</taxon>
        <taxon>Pseudonocardiales</taxon>
        <taxon>Pseudonocardiaceae</taxon>
        <taxon>Pseudonocardia</taxon>
    </lineage>
</organism>
<dbReference type="Pfam" id="PF17874">
    <property type="entry name" value="TPR_MalT"/>
    <property type="match status" value="1"/>
</dbReference>
<gene>
    <name evidence="4" type="ORF">I4I82_19800</name>
</gene>
<dbReference type="PANTHER" id="PTHR16305:SF35">
    <property type="entry name" value="TRANSCRIPTIONAL ACTIVATOR DOMAIN"/>
    <property type="match status" value="1"/>
</dbReference>
<keyword evidence="1" id="KW-0547">Nucleotide-binding</keyword>
<comment type="caution">
    <text evidence="4">The sequence shown here is derived from an EMBL/GenBank/DDBJ whole genome shotgun (WGS) entry which is preliminary data.</text>
</comment>
<reference evidence="4 5" key="1">
    <citation type="submission" date="2020-11" db="EMBL/GenBank/DDBJ databases">
        <title>Pseudonocardia abyssalis sp. nov. and Pseudonocardia oceani sp. nov., description and phylogenomic analysis of two novel actinomycetes isolated from the deep Southern Ocean.</title>
        <authorList>
            <person name="Parra J."/>
        </authorList>
    </citation>
    <scope>NUCLEOTIDE SEQUENCE [LARGE SCALE GENOMIC DNA]</scope>
    <source>
        <strain evidence="5">KRD185</strain>
    </source>
</reference>
<evidence type="ECO:0000259" key="3">
    <source>
        <dbReference type="PROSITE" id="PS50043"/>
    </source>
</evidence>
<accession>A0ABS6UCG2</accession>
<sequence>MRTVSSALRVVGRDAELAVLGGAVDRAGSGRLTLITVEGEAGIGKSTILSSALTAAAARGARVVSGGGEELERRRPFGVWVDALELTRASADPRRVAIATLLTTAARPGGLITVSSDPGLQFQVVDAVVDLLEDLAHERPLVIGLDDLHWADPASLLTLTVLARRLAGAPVAVIVCRRPLPALPDLERALARVGAAGAVTLRLDGLPDDAVVDLVGQLVAAPPDARLVQEVSGAGGNPLLVAELLAAFATEGAVAVRDGRAVLSTADPLPGLRLSTVRNLGLLPAETLSTLRPASVLGGRFAVTDLATTTGRSVVDLATALEPAMAARVLVEDGQWLRFRHDLLRDAVYADLPQGVRRGLHREAASRLAAAGAPSLVVAEQLSRGAVAGDAGAVDGLVVAAREVAPQSPAAAADLLARAIELIGPGGPERDRLLAERVTSLWWAGELTAVEQVCRALLTDRRDPEVEQTARLCLARTLIMTGRMAEALPELDRVASSGGPSARAAALGWASVARGSIGDLDGAETAARAALAAAERVGEPVVTGVALNSLAAVAEHRGDPAGALRILDDAVGRADRSPARVGHRYPLHVTRGHVLLELDELPRARATLETGRILGERLGTRWALPSYEVFLAVERFLAGEWDDAITGLETGFALAEETGERYSLVFGLSVLAVIHLHRGDLGRAEEALDHADRELRTGGPAFRDDRVGWARALLLEAQGAPDQAFEVLAAAFRRCADSGRVVEFPVLGPDLVRLAAATGDRESAGRVVDAVDLTAGRGIPSWDAVAMRCRGLLTADAALLTAAVDVGAGRPLHLAATAEDAAAANPDPSIACALLERAAEAWAGLGATRGVDRVDAALRDRGVRRGRRGRRARPRTGWDSLTPTERRVVALVAEGLSNPQIGDRLFLSRRTVQTHVGHVFGKLGLSSRAELAAAAARRAG</sequence>
<dbReference type="SMART" id="SM00421">
    <property type="entry name" value="HTH_LUXR"/>
    <property type="match status" value="1"/>
</dbReference>
<dbReference type="InterPro" id="IPR041664">
    <property type="entry name" value="AAA_16"/>
</dbReference>
<dbReference type="RefSeq" id="WP_218592126.1">
    <property type="nucleotide sequence ID" value="NZ_JADQDE010000132.1"/>
</dbReference>
<dbReference type="EMBL" id="JADQDF010000001">
    <property type="protein sequence ID" value="MBW0129910.1"/>
    <property type="molecule type" value="Genomic_DNA"/>
</dbReference>
<protein>
    <submittedName>
        <fullName evidence="4">AAA family ATPase</fullName>
    </submittedName>
</protein>
<feature type="domain" description="HTH luxR-type" evidence="3">
    <location>
        <begin position="874"/>
        <end position="939"/>
    </location>
</feature>
<dbReference type="CDD" id="cd06170">
    <property type="entry name" value="LuxR_C_like"/>
    <property type="match status" value="1"/>
</dbReference>